<evidence type="ECO:0000313" key="4">
    <source>
        <dbReference type="EMBL" id="SLM49212.1"/>
    </source>
</evidence>
<feature type="chain" id="PRO_5012935628" description="YNCE-like beta-propeller domain-containing protein" evidence="2">
    <location>
        <begin position="25"/>
        <end position="347"/>
    </location>
</feature>
<dbReference type="EMBL" id="LT828648">
    <property type="protein sequence ID" value="SLM49212.1"/>
    <property type="molecule type" value="Genomic_DNA"/>
</dbReference>
<keyword evidence="1 2" id="KW-0732">Signal</keyword>
<dbReference type="Gene3D" id="2.130.10.10">
    <property type="entry name" value="YVTN repeat-like/Quinoprotein amine dehydrogenase"/>
    <property type="match status" value="2"/>
</dbReference>
<sequence length="347" mass="36667">MRYLRYITATAWSAILALGGCSGAFEPVKIGSYDMPASQASSSAPSASVPARIYVANESSNDVSVIDANTFQSVGTIPALNHSTHDLAVSRDGRRLYATNLASGRVSVIDTAKRETIASIYTGERCHVVALSNDDGQLWVANIGENTISIVDTVTFRILGTIPVGKGPTGLTFSHDGRFAFVSSQGEKTVGVIDTASHQIVKTIPVGANPHFLVVSRDGHIWGVNTGQNDVYVLDPESHEKVGTFTVGDKPQQIAFAYKGTAGPLAYITVGSQNKVVGLGGDPKELKVVDEIAVGEGPNGIWSNPEGTRLFVAHDKGNEIRVIDTGTGQTLATVPVGRKPIRVVVSR</sequence>
<dbReference type="InterPro" id="IPR011048">
    <property type="entry name" value="Haem_d1_sf"/>
</dbReference>
<feature type="signal peptide" evidence="2">
    <location>
        <begin position="1"/>
        <end position="24"/>
    </location>
</feature>
<dbReference type="AlphaFoldDB" id="A0A1W1I858"/>
<dbReference type="KEGG" id="nja:NSJP_3045"/>
<dbReference type="Proteomes" id="UP000192042">
    <property type="component" value="Chromosome I"/>
</dbReference>
<dbReference type="InterPro" id="IPR051200">
    <property type="entry name" value="Host-pathogen_enzymatic-act"/>
</dbReference>
<protein>
    <recommendedName>
        <fullName evidence="3">YNCE-like beta-propeller domain-containing protein</fullName>
    </recommendedName>
</protein>
<dbReference type="Pfam" id="PF21783">
    <property type="entry name" value="YNCE"/>
    <property type="match status" value="1"/>
</dbReference>
<dbReference type="PANTHER" id="PTHR47197">
    <property type="entry name" value="PROTEIN NIRF"/>
    <property type="match status" value="1"/>
</dbReference>
<dbReference type="InterPro" id="IPR015943">
    <property type="entry name" value="WD40/YVTN_repeat-like_dom_sf"/>
</dbReference>
<dbReference type="InterPro" id="IPR048433">
    <property type="entry name" value="YNCE-like_beta-prop"/>
</dbReference>
<dbReference type="InterPro" id="IPR011964">
    <property type="entry name" value="YVTN_b-propeller_repeat"/>
</dbReference>
<reference evidence="4 5" key="1">
    <citation type="submission" date="2017-03" db="EMBL/GenBank/DDBJ databases">
        <authorList>
            <person name="Afonso C.L."/>
            <person name="Miller P.J."/>
            <person name="Scott M.A."/>
            <person name="Spackman E."/>
            <person name="Goraichik I."/>
            <person name="Dimitrov K.M."/>
            <person name="Suarez D.L."/>
            <person name="Swayne D.E."/>
        </authorList>
    </citation>
    <scope>NUCLEOTIDE SEQUENCE [LARGE SCALE GENOMIC DNA]</scope>
    <source>
        <strain evidence="4">Genome sequencing of Nitrospira japonica strain NJ11</strain>
    </source>
</reference>
<evidence type="ECO:0000256" key="2">
    <source>
        <dbReference type="SAM" id="SignalP"/>
    </source>
</evidence>
<accession>A0A1W1I858</accession>
<evidence type="ECO:0000313" key="5">
    <source>
        <dbReference type="Proteomes" id="UP000192042"/>
    </source>
</evidence>
<dbReference type="PROSITE" id="PS51257">
    <property type="entry name" value="PROKAR_LIPOPROTEIN"/>
    <property type="match status" value="1"/>
</dbReference>
<organism evidence="4 5">
    <name type="scientific">Nitrospira japonica</name>
    <dbReference type="NCBI Taxonomy" id="1325564"/>
    <lineage>
        <taxon>Bacteria</taxon>
        <taxon>Pseudomonadati</taxon>
        <taxon>Nitrospirota</taxon>
        <taxon>Nitrospiria</taxon>
        <taxon>Nitrospirales</taxon>
        <taxon>Nitrospiraceae</taxon>
        <taxon>Nitrospira</taxon>
    </lineage>
</organism>
<dbReference type="STRING" id="1325564.NSJP_3045"/>
<evidence type="ECO:0000259" key="3">
    <source>
        <dbReference type="Pfam" id="PF21783"/>
    </source>
</evidence>
<dbReference type="NCBIfam" id="TIGR02276">
    <property type="entry name" value="beta_rpt_yvtn"/>
    <property type="match status" value="4"/>
</dbReference>
<gene>
    <name evidence="4" type="ORF">NSJP_3045</name>
</gene>
<dbReference type="SUPFAM" id="SSF51004">
    <property type="entry name" value="C-terminal (heme d1) domain of cytochrome cd1-nitrite reductase"/>
    <property type="match status" value="1"/>
</dbReference>
<keyword evidence="5" id="KW-1185">Reference proteome</keyword>
<feature type="domain" description="YNCE-like beta-propeller" evidence="3">
    <location>
        <begin position="120"/>
        <end position="212"/>
    </location>
</feature>
<proteinExistence type="predicted"/>
<dbReference type="PANTHER" id="PTHR47197:SF3">
    <property type="entry name" value="DIHYDRO-HEME D1 DEHYDROGENASE"/>
    <property type="match status" value="1"/>
</dbReference>
<evidence type="ECO:0000256" key="1">
    <source>
        <dbReference type="ARBA" id="ARBA00022729"/>
    </source>
</evidence>
<dbReference type="RefSeq" id="WP_172834352.1">
    <property type="nucleotide sequence ID" value="NZ_LT828648.1"/>
</dbReference>
<name>A0A1W1I858_9BACT</name>